<name>A0A6A6IXH5_9PLEO</name>
<keyword evidence="4" id="KW-0346">Stress response</keyword>
<evidence type="ECO:0000256" key="2">
    <source>
        <dbReference type="ARBA" id="ARBA00022840"/>
    </source>
</evidence>
<dbReference type="InterPro" id="IPR029047">
    <property type="entry name" value="HSP70_peptide-bd_sf"/>
</dbReference>
<dbReference type="GeneID" id="54584748"/>
<dbReference type="OrthoDB" id="2401965at2759"/>
<dbReference type="AlphaFoldDB" id="A0A6A6IXH5"/>
<dbReference type="EMBL" id="ML987190">
    <property type="protein sequence ID" value="KAF2255008.1"/>
    <property type="molecule type" value="Genomic_DNA"/>
</dbReference>
<dbReference type="PANTHER" id="PTHR19375">
    <property type="entry name" value="HEAT SHOCK PROTEIN 70KDA"/>
    <property type="match status" value="1"/>
</dbReference>
<keyword evidence="1 3" id="KW-0547">Nucleotide-binding</keyword>
<dbReference type="Gene3D" id="3.30.420.40">
    <property type="match status" value="2"/>
</dbReference>
<evidence type="ECO:0000256" key="1">
    <source>
        <dbReference type="ARBA" id="ARBA00022741"/>
    </source>
</evidence>
<dbReference type="Gene3D" id="3.30.30.30">
    <property type="match status" value="1"/>
</dbReference>
<evidence type="ECO:0000256" key="3">
    <source>
        <dbReference type="RuleBase" id="RU003322"/>
    </source>
</evidence>
<keyword evidence="5" id="KW-1185">Reference proteome</keyword>
<accession>A0A6A6IXH5</accession>
<keyword evidence="2 3" id="KW-0067">ATP-binding</keyword>
<dbReference type="GO" id="GO:0005524">
    <property type="term" value="F:ATP binding"/>
    <property type="evidence" value="ECO:0007669"/>
    <property type="project" value="UniProtKB-KW"/>
</dbReference>
<dbReference type="Proteomes" id="UP000800094">
    <property type="component" value="Unassembled WGS sequence"/>
</dbReference>
<dbReference type="Pfam" id="PF00012">
    <property type="entry name" value="HSP70"/>
    <property type="match status" value="2"/>
</dbReference>
<dbReference type="GO" id="GO:0140662">
    <property type="term" value="F:ATP-dependent protein folding chaperone"/>
    <property type="evidence" value="ECO:0007669"/>
    <property type="project" value="InterPro"/>
</dbReference>
<dbReference type="InterPro" id="IPR013126">
    <property type="entry name" value="Hsp_70_fam"/>
</dbReference>
<comment type="similarity">
    <text evidence="3">Belongs to the heat shock protein 70 family.</text>
</comment>
<dbReference type="InterPro" id="IPR029048">
    <property type="entry name" value="HSP70_C_sf"/>
</dbReference>
<evidence type="ECO:0000313" key="5">
    <source>
        <dbReference type="Proteomes" id="UP000800094"/>
    </source>
</evidence>
<dbReference type="PRINTS" id="PR00301">
    <property type="entry name" value="HEATSHOCK70"/>
</dbReference>
<reference evidence="4" key="1">
    <citation type="journal article" date="2020" name="Stud. Mycol.">
        <title>101 Dothideomycetes genomes: a test case for predicting lifestyles and emergence of pathogens.</title>
        <authorList>
            <person name="Haridas S."/>
            <person name="Albert R."/>
            <person name="Binder M."/>
            <person name="Bloem J."/>
            <person name="Labutti K."/>
            <person name="Salamov A."/>
            <person name="Andreopoulos B."/>
            <person name="Baker S."/>
            <person name="Barry K."/>
            <person name="Bills G."/>
            <person name="Bluhm B."/>
            <person name="Cannon C."/>
            <person name="Castanera R."/>
            <person name="Culley D."/>
            <person name="Daum C."/>
            <person name="Ezra D."/>
            <person name="Gonzalez J."/>
            <person name="Henrissat B."/>
            <person name="Kuo A."/>
            <person name="Liang C."/>
            <person name="Lipzen A."/>
            <person name="Lutzoni F."/>
            <person name="Magnuson J."/>
            <person name="Mondo S."/>
            <person name="Nolan M."/>
            <person name="Ohm R."/>
            <person name="Pangilinan J."/>
            <person name="Park H.-J."/>
            <person name="Ramirez L."/>
            <person name="Alfaro M."/>
            <person name="Sun H."/>
            <person name="Tritt A."/>
            <person name="Yoshinaga Y."/>
            <person name="Zwiers L.-H."/>
            <person name="Turgeon B."/>
            <person name="Goodwin S."/>
            <person name="Spatafora J."/>
            <person name="Crous P."/>
            <person name="Grigoriev I."/>
        </authorList>
    </citation>
    <scope>NUCLEOTIDE SEQUENCE</scope>
    <source>
        <strain evidence="4">CBS 122368</strain>
    </source>
</reference>
<sequence>MASNSSYAIGIDLGTENTCSAIFRDDKAEIIPHDGQSLMPSYVAFTETGWLVGSAAKSQASLNPENTIFDALRFIGMKYSDPQVHSMIKDLPFRVAERGRRLAFVVHHRGTKLGLTPVEIIAMVLARAKRDAETYLGKGRPVSHAVITVPAYFSFCQRKAIRDAAIIAKLNPLRLINAPITACSDYVVTQRLAGERNILIADFGAGSFAISLATYEEGILEVRAVCGDSLLGGEDLDTRLVHYVVDIFKRKTGSDPTIIPRALRRLRTACEKAKCELTSQEQTRIELDQLYEGHDFAWTITRQNLEDCCTDLFRSLSQRVERALKDAKVAKEGTHTVIIIGGSSRIPKIQKLLYWFSMAKKSLALHAAILSGDTSSKSILEFMLLDVAPFSLDIETPGGVMSPLIPRNSSIPTKRSKTYTTSEDNQESFPVRVFEGERARTKDNWFLGNNVWVHAKDKGGNGKYGRMFLMHPDGIPKEELESMMTEAERFDAADKAEERRIEAKNALEEYISALLDSLASQPTTDAVSRNIRLANVLLEWLDENQGAQASEYHRRLLGAACPSCTRFYEL</sequence>
<dbReference type="SUPFAM" id="SSF53067">
    <property type="entry name" value="Actin-like ATPase domain"/>
    <property type="match status" value="2"/>
</dbReference>
<proteinExistence type="inferred from homology"/>
<gene>
    <name evidence="4" type="ORF">BU26DRAFT_537558</name>
</gene>
<evidence type="ECO:0000313" key="4">
    <source>
        <dbReference type="EMBL" id="KAF2255008.1"/>
    </source>
</evidence>
<dbReference type="RefSeq" id="XP_033690012.1">
    <property type="nucleotide sequence ID" value="XM_033831418.1"/>
</dbReference>
<dbReference type="Gene3D" id="3.90.640.10">
    <property type="entry name" value="Actin, Chain A, domain 4"/>
    <property type="match status" value="1"/>
</dbReference>
<dbReference type="Gene3D" id="2.60.34.10">
    <property type="entry name" value="Substrate Binding Domain Of DNAk, Chain A, domain 1"/>
    <property type="match status" value="1"/>
</dbReference>
<dbReference type="FunFam" id="3.90.640.10:FF:000002">
    <property type="entry name" value="Heat shock 70 kDa"/>
    <property type="match status" value="1"/>
</dbReference>
<dbReference type="CDD" id="cd24028">
    <property type="entry name" value="ASKHA_NBD_HSP70_HSPA1-like"/>
    <property type="match status" value="1"/>
</dbReference>
<dbReference type="SUPFAM" id="SSF100920">
    <property type="entry name" value="Heat shock protein 70kD (HSP70), peptide-binding domain"/>
    <property type="match status" value="1"/>
</dbReference>
<protein>
    <submittedName>
        <fullName evidence="4">Heat shock protein 70</fullName>
    </submittedName>
</protein>
<dbReference type="InterPro" id="IPR018181">
    <property type="entry name" value="Heat_shock_70_CS"/>
</dbReference>
<dbReference type="PROSITE" id="PS01036">
    <property type="entry name" value="HSP70_3"/>
    <property type="match status" value="1"/>
</dbReference>
<dbReference type="InterPro" id="IPR043129">
    <property type="entry name" value="ATPase_NBD"/>
</dbReference>
<organism evidence="4 5">
    <name type="scientific">Trematosphaeria pertusa</name>
    <dbReference type="NCBI Taxonomy" id="390896"/>
    <lineage>
        <taxon>Eukaryota</taxon>
        <taxon>Fungi</taxon>
        <taxon>Dikarya</taxon>
        <taxon>Ascomycota</taxon>
        <taxon>Pezizomycotina</taxon>
        <taxon>Dothideomycetes</taxon>
        <taxon>Pleosporomycetidae</taxon>
        <taxon>Pleosporales</taxon>
        <taxon>Massarineae</taxon>
        <taxon>Trematosphaeriaceae</taxon>
        <taxon>Trematosphaeria</taxon>
    </lineage>
</organism>
<dbReference type="Gene3D" id="1.20.1270.10">
    <property type="match status" value="1"/>
</dbReference>